<sequence>MKGCALTSALVLLAIFRESDAAVTAWSSPSPGISATAADGSITIPSSAAVAEDAAVGDTLFTATATVSGTASYVLVDDAGGKGTIGASTGVVTLATGQSLDFETATTLVFKVEATDSTGGGKGTATITLPITNVNEAPSFAKSVYGATAVDASAAGTTVGTYTATDPDASDTITYSIQAGNTNTDFAISSAGVVTVNTGKTLAMSTTAAYSLTLRATDAASLTGDTTLVIYVGDCDGSGAVAVASTLASLLLASFVT</sequence>
<evidence type="ECO:0000256" key="2">
    <source>
        <dbReference type="ARBA" id="ARBA00022989"/>
    </source>
</evidence>
<gene>
    <name evidence="6" type="ORF">MAR_035111</name>
</gene>
<evidence type="ECO:0000259" key="5">
    <source>
        <dbReference type="PROSITE" id="PS50268"/>
    </source>
</evidence>
<accession>A0ABY7EJJ2</accession>
<reference evidence="6" key="1">
    <citation type="submission" date="2022-11" db="EMBL/GenBank/DDBJ databases">
        <title>Centuries of genome instability and evolution in soft-shell clam transmissible cancer (bioRxiv).</title>
        <authorList>
            <person name="Hart S.F.M."/>
            <person name="Yonemitsu M.A."/>
            <person name="Giersch R.M."/>
            <person name="Beal B.F."/>
            <person name="Arriagada G."/>
            <person name="Davis B.W."/>
            <person name="Ostrander E.A."/>
            <person name="Goff S.P."/>
            <person name="Metzger M.J."/>
        </authorList>
    </citation>
    <scope>NUCLEOTIDE SEQUENCE</scope>
    <source>
        <strain evidence="6">MELC-2E11</strain>
        <tissue evidence="6">Siphon/mantle</tissue>
    </source>
</reference>
<feature type="chain" id="PRO_5045543914" evidence="4">
    <location>
        <begin position="22"/>
        <end position="257"/>
    </location>
</feature>
<evidence type="ECO:0000313" key="7">
    <source>
        <dbReference type="Proteomes" id="UP001164746"/>
    </source>
</evidence>
<keyword evidence="3" id="KW-0106">Calcium</keyword>
<dbReference type="SMART" id="SM00112">
    <property type="entry name" value="CA"/>
    <property type="match status" value="2"/>
</dbReference>
<dbReference type="InterPro" id="IPR002126">
    <property type="entry name" value="Cadherin-like_dom"/>
</dbReference>
<protein>
    <submittedName>
        <fullName evidence="6">CDHR2-like protein</fullName>
    </submittedName>
</protein>
<dbReference type="SUPFAM" id="SSF49313">
    <property type="entry name" value="Cadherin-like"/>
    <property type="match status" value="2"/>
</dbReference>
<keyword evidence="7" id="KW-1185">Reference proteome</keyword>
<dbReference type="Proteomes" id="UP001164746">
    <property type="component" value="Chromosome 7"/>
</dbReference>
<dbReference type="EMBL" id="CP111018">
    <property type="protein sequence ID" value="WAR10035.1"/>
    <property type="molecule type" value="Genomic_DNA"/>
</dbReference>
<dbReference type="PROSITE" id="PS50268">
    <property type="entry name" value="CADHERIN_2"/>
    <property type="match status" value="2"/>
</dbReference>
<name>A0ABY7EJJ2_MYAAR</name>
<evidence type="ECO:0000256" key="4">
    <source>
        <dbReference type="SAM" id="SignalP"/>
    </source>
</evidence>
<evidence type="ECO:0000256" key="1">
    <source>
        <dbReference type="ARBA" id="ARBA00022692"/>
    </source>
</evidence>
<dbReference type="PANTHER" id="PTHR24026:SF126">
    <property type="entry name" value="PROTOCADHERIN FAT 4"/>
    <property type="match status" value="1"/>
</dbReference>
<keyword evidence="4" id="KW-0732">Signal</keyword>
<feature type="signal peptide" evidence="4">
    <location>
        <begin position="1"/>
        <end position="21"/>
    </location>
</feature>
<evidence type="ECO:0000313" key="6">
    <source>
        <dbReference type="EMBL" id="WAR10035.1"/>
    </source>
</evidence>
<dbReference type="Pfam" id="PF00028">
    <property type="entry name" value="Cadherin"/>
    <property type="match status" value="1"/>
</dbReference>
<dbReference type="PRINTS" id="PR00205">
    <property type="entry name" value="CADHERIN"/>
</dbReference>
<dbReference type="Gene3D" id="2.60.40.60">
    <property type="entry name" value="Cadherins"/>
    <property type="match status" value="2"/>
</dbReference>
<evidence type="ECO:0000256" key="3">
    <source>
        <dbReference type="PROSITE-ProRule" id="PRU00043"/>
    </source>
</evidence>
<keyword evidence="2" id="KW-1133">Transmembrane helix</keyword>
<dbReference type="CDD" id="cd11304">
    <property type="entry name" value="Cadherin_repeat"/>
    <property type="match status" value="2"/>
</dbReference>
<organism evidence="6 7">
    <name type="scientific">Mya arenaria</name>
    <name type="common">Soft-shell clam</name>
    <dbReference type="NCBI Taxonomy" id="6604"/>
    <lineage>
        <taxon>Eukaryota</taxon>
        <taxon>Metazoa</taxon>
        <taxon>Spiralia</taxon>
        <taxon>Lophotrochozoa</taxon>
        <taxon>Mollusca</taxon>
        <taxon>Bivalvia</taxon>
        <taxon>Autobranchia</taxon>
        <taxon>Heteroconchia</taxon>
        <taxon>Euheterodonta</taxon>
        <taxon>Imparidentia</taxon>
        <taxon>Neoheterodontei</taxon>
        <taxon>Myida</taxon>
        <taxon>Myoidea</taxon>
        <taxon>Myidae</taxon>
        <taxon>Mya</taxon>
    </lineage>
</organism>
<proteinExistence type="predicted"/>
<dbReference type="PANTHER" id="PTHR24026">
    <property type="entry name" value="FAT ATYPICAL CADHERIN-RELATED"/>
    <property type="match status" value="1"/>
</dbReference>
<keyword evidence="2" id="KW-0472">Membrane</keyword>
<dbReference type="InterPro" id="IPR015919">
    <property type="entry name" value="Cadherin-like_sf"/>
</dbReference>
<keyword evidence="1" id="KW-0812">Transmembrane</keyword>
<feature type="domain" description="Cadherin" evidence="5">
    <location>
        <begin position="42"/>
        <end position="140"/>
    </location>
</feature>
<feature type="domain" description="Cadherin" evidence="5">
    <location>
        <begin position="141"/>
        <end position="247"/>
    </location>
</feature>